<dbReference type="Pfam" id="PF01037">
    <property type="entry name" value="AsnC_trans_reg"/>
    <property type="match status" value="1"/>
</dbReference>
<dbReference type="Pfam" id="PF13412">
    <property type="entry name" value="HTH_24"/>
    <property type="match status" value="1"/>
</dbReference>
<evidence type="ECO:0000259" key="4">
    <source>
        <dbReference type="PROSITE" id="PS50956"/>
    </source>
</evidence>
<protein>
    <submittedName>
        <fullName evidence="5">Lrp/AsnC family transcriptional regulator</fullName>
    </submittedName>
</protein>
<evidence type="ECO:0000256" key="2">
    <source>
        <dbReference type="ARBA" id="ARBA00023125"/>
    </source>
</evidence>
<dbReference type="EMBL" id="RKIK01000076">
    <property type="protein sequence ID" value="ROV58466.1"/>
    <property type="molecule type" value="Genomic_DNA"/>
</dbReference>
<name>A0A3N3DVQ0_9VIBR</name>
<dbReference type="GO" id="GO:0043565">
    <property type="term" value="F:sequence-specific DNA binding"/>
    <property type="evidence" value="ECO:0007669"/>
    <property type="project" value="InterPro"/>
</dbReference>
<gene>
    <name evidence="5" type="ORF">EGH82_18250</name>
</gene>
<dbReference type="Proteomes" id="UP000278792">
    <property type="component" value="Unassembled WGS sequence"/>
</dbReference>
<evidence type="ECO:0000256" key="3">
    <source>
        <dbReference type="ARBA" id="ARBA00023163"/>
    </source>
</evidence>
<dbReference type="PANTHER" id="PTHR30154:SF34">
    <property type="entry name" value="TRANSCRIPTIONAL REGULATOR AZLB"/>
    <property type="match status" value="1"/>
</dbReference>
<dbReference type="AlphaFoldDB" id="A0A3N3DVQ0"/>
<dbReference type="SUPFAM" id="SSF46785">
    <property type="entry name" value="Winged helix' DNA-binding domain"/>
    <property type="match status" value="1"/>
</dbReference>
<dbReference type="RefSeq" id="WP_123783163.1">
    <property type="nucleotide sequence ID" value="NZ_RKIK01000076.1"/>
</dbReference>
<dbReference type="Gene3D" id="3.30.70.920">
    <property type="match status" value="1"/>
</dbReference>
<dbReference type="PRINTS" id="PR00033">
    <property type="entry name" value="HTHASNC"/>
</dbReference>
<keyword evidence="2" id="KW-0238">DNA-binding</keyword>
<dbReference type="SMART" id="SM00344">
    <property type="entry name" value="HTH_ASNC"/>
    <property type="match status" value="1"/>
</dbReference>
<dbReference type="SUPFAM" id="SSF54909">
    <property type="entry name" value="Dimeric alpha+beta barrel"/>
    <property type="match status" value="1"/>
</dbReference>
<dbReference type="Gene3D" id="1.10.10.10">
    <property type="entry name" value="Winged helix-like DNA-binding domain superfamily/Winged helix DNA-binding domain"/>
    <property type="match status" value="1"/>
</dbReference>
<comment type="caution">
    <text evidence="5">The sequence shown here is derived from an EMBL/GenBank/DDBJ whole genome shotgun (WGS) entry which is preliminary data.</text>
</comment>
<dbReference type="InterPro" id="IPR036390">
    <property type="entry name" value="WH_DNA-bd_sf"/>
</dbReference>
<sequence>MKLDRYDIKILQILQHHGRITKSQLAEQINLSVSPCWERVKKLEQAGIIEGYGAKLNLSQHFNPTLVMVEVSLKQHSAEAFRRFEKLVAATALVSECYATGGGVDYLIKFQCEDIDQYQRCIDQWLDADVGIERYYTYIVTKVVKQHHPDSCEQLHHKTFCL</sequence>
<proteinExistence type="predicted"/>
<dbReference type="InterPro" id="IPR011991">
    <property type="entry name" value="ArsR-like_HTH"/>
</dbReference>
<organism evidence="5 6">
    <name type="scientific">Vibrio ponticus</name>
    <dbReference type="NCBI Taxonomy" id="265668"/>
    <lineage>
        <taxon>Bacteria</taxon>
        <taxon>Pseudomonadati</taxon>
        <taxon>Pseudomonadota</taxon>
        <taxon>Gammaproteobacteria</taxon>
        <taxon>Vibrionales</taxon>
        <taxon>Vibrionaceae</taxon>
        <taxon>Vibrio</taxon>
    </lineage>
</organism>
<dbReference type="InterPro" id="IPR019888">
    <property type="entry name" value="Tscrpt_reg_AsnC-like"/>
</dbReference>
<evidence type="ECO:0000313" key="5">
    <source>
        <dbReference type="EMBL" id="ROV58466.1"/>
    </source>
</evidence>
<dbReference type="PROSITE" id="PS00519">
    <property type="entry name" value="HTH_ASNC_1"/>
    <property type="match status" value="1"/>
</dbReference>
<dbReference type="PROSITE" id="PS50956">
    <property type="entry name" value="HTH_ASNC_2"/>
    <property type="match status" value="1"/>
</dbReference>
<reference evidence="5 6" key="1">
    <citation type="submission" date="2018-11" db="EMBL/GenBank/DDBJ databases">
        <title>Vibrio ponticus strain CAIM 1751 pathogenic for the snapper Lutjanus guttatus.</title>
        <authorList>
            <person name="Soto-Rodriguez S."/>
            <person name="Lozano-Olvera R."/>
            <person name="Gomez-Gil B."/>
        </authorList>
    </citation>
    <scope>NUCLEOTIDE SEQUENCE [LARGE SCALE GENOMIC DNA]</scope>
    <source>
        <strain evidence="5 6">CAIM 1751</strain>
    </source>
</reference>
<evidence type="ECO:0000256" key="1">
    <source>
        <dbReference type="ARBA" id="ARBA00023015"/>
    </source>
</evidence>
<accession>A0A3N3DVQ0</accession>
<dbReference type="GO" id="GO:0005829">
    <property type="term" value="C:cytosol"/>
    <property type="evidence" value="ECO:0007669"/>
    <property type="project" value="TreeGrafter"/>
</dbReference>
<dbReference type="InterPro" id="IPR036388">
    <property type="entry name" value="WH-like_DNA-bd_sf"/>
</dbReference>
<dbReference type="InterPro" id="IPR019887">
    <property type="entry name" value="Tscrpt_reg_AsnC/Lrp_C"/>
</dbReference>
<dbReference type="PANTHER" id="PTHR30154">
    <property type="entry name" value="LEUCINE-RESPONSIVE REGULATORY PROTEIN"/>
    <property type="match status" value="1"/>
</dbReference>
<dbReference type="InterPro" id="IPR019885">
    <property type="entry name" value="Tscrpt_reg_HTH_AsnC-type_CS"/>
</dbReference>
<dbReference type="CDD" id="cd00090">
    <property type="entry name" value="HTH_ARSR"/>
    <property type="match status" value="1"/>
</dbReference>
<dbReference type="InterPro" id="IPR011008">
    <property type="entry name" value="Dimeric_a/b-barrel"/>
</dbReference>
<dbReference type="GO" id="GO:0043200">
    <property type="term" value="P:response to amino acid"/>
    <property type="evidence" value="ECO:0007669"/>
    <property type="project" value="TreeGrafter"/>
</dbReference>
<feature type="domain" description="HTH asnC-type" evidence="4">
    <location>
        <begin position="3"/>
        <end position="61"/>
    </location>
</feature>
<keyword evidence="3" id="KW-0804">Transcription</keyword>
<dbReference type="GO" id="GO:0006355">
    <property type="term" value="P:regulation of DNA-templated transcription"/>
    <property type="evidence" value="ECO:0007669"/>
    <property type="project" value="UniProtKB-ARBA"/>
</dbReference>
<keyword evidence="1" id="KW-0805">Transcription regulation</keyword>
<evidence type="ECO:0000313" key="6">
    <source>
        <dbReference type="Proteomes" id="UP000278792"/>
    </source>
</evidence>
<dbReference type="InterPro" id="IPR000485">
    <property type="entry name" value="AsnC-type_HTH_dom"/>
</dbReference>